<evidence type="ECO:0000313" key="3">
    <source>
        <dbReference type="Proteomes" id="UP000295781"/>
    </source>
</evidence>
<reference evidence="2 3" key="1">
    <citation type="submission" date="2015-09" db="EMBL/GenBank/DDBJ databases">
        <title>Sorangium comparison.</title>
        <authorList>
            <person name="Zaburannyi N."/>
            <person name="Bunk B."/>
            <person name="Overmann J."/>
            <person name="Mueller R."/>
        </authorList>
    </citation>
    <scope>NUCLEOTIDE SEQUENCE [LARGE SCALE GENOMIC DNA]</scope>
    <source>
        <strain evidence="2 3">So ceGT47</strain>
    </source>
</reference>
<feature type="chain" id="PRO_5020946361" description="Secreted protein" evidence="1">
    <location>
        <begin position="28"/>
        <end position="146"/>
    </location>
</feature>
<protein>
    <recommendedName>
        <fullName evidence="4">Secreted protein</fullName>
    </recommendedName>
</protein>
<keyword evidence="1" id="KW-0732">Signal</keyword>
<sequence>MKSLKSRVLSGAFAALMTLGVSAPALASWDAPDASDAPDYTTVTSALLNLPVQITNLLGLVNVDPDHIKVVYLEDILSGDELVDVDNTLNHLLVNLQVVNLQNTLNGLDLLNDLTIGDILSDNDVDISDVVAVKVFDDGKVLVFCK</sequence>
<dbReference type="AlphaFoldDB" id="A0A4V0NCZ6"/>
<dbReference type="OrthoDB" id="9992181at2"/>
<accession>A0A4V0NCZ6</accession>
<evidence type="ECO:0000313" key="2">
    <source>
        <dbReference type="EMBL" id="AUX20902.1"/>
    </source>
</evidence>
<dbReference type="RefSeq" id="WP_129346296.1">
    <property type="nucleotide sequence ID" value="NZ_CP012670.1"/>
</dbReference>
<proteinExistence type="predicted"/>
<evidence type="ECO:0008006" key="4">
    <source>
        <dbReference type="Google" id="ProtNLM"/>
    </source>
</evidence>
<dbReference type="EMBL" id="CP012670">
    <property type="protein sequence ID" value="AUX20902.1"/>
    <property type="molecule type" value="Genomic_DNA"/>
</dbReference>
<dbReference type="Proteomes" id="UP000295781">
    <property type="component" value="Chromosome"/>
</dbReference>
<name>A0A4V0NCZ6_SORCE</name>
<evidence type="ECO:0000256" key="1">
    <source>
        <dbReference type="SAM" id="SignalP"/>
    </source>
</evidence>
<feature type="signal peptide" evidence="1">
    <location>
        <begin position="1"/>
        <end position="27"/>
    </location>
</feature>
<gene>
    <name evidence="2" type="ORF">SOCEGT47_013780</name>
</gene>
<organism evidence="2 3">
    <name type="scientific">Sorangium cellulosum</name>
    <name type="common">Polyangium cellulosum</name>
    <dbReference type="NCBI Taxonomy" id="56"/>
    <lineage>
        <taxon>Bacteria</taxon>
        <taxon>Pseudomonadati</taxon>
        <taxon>Myxococcota</taxon>
        <taxon>Polyangia</taxon>
        <taxon>Polyangiales</taxon>
        <taxon>Polyangiaceae</taxon>
        <taxon>Sorangium</taxon>
    </lineage>
</organism>